<evidence type="ECO:0000259" key="7">
    <source>
        <dbReference type="PROSITE" id="PS50944"/>
    </source>
</evidence>
<keyword evidence="4" id="KW-0238">DNA-binding</keyword>
<dbReference type="Proteomes" id="UP000605201">
    <property type="component" value="Unassembled WGS sequence"/>
</dbReference>
<dbReference type="Gene3D" id="1.10.60.10">
    <property type="entry name" value="Iron dependent repressor, metal binding and dimerisation domain"/>
    <property type="match status" value="1"/>
</dbReference>
<dbReference type="GO" id="GO:0003677">
    <property type="term" value="F:DNA binding"/>
    <property type="evidence" value="ECO:0007669"/>
    <property type="project" value="UniProtKB-KW"/>
</dbReference>
<dbReference type="InterPro" id="IPR022689">
    <property type="entry name" value="Iron_dep_repressor"/>
</dbReference>
<name>A0A8J6P0E3_9BACT</name>
<dbReference type="AlphaFoldDB" id="A0A8J6P0E3"/>
<dbReference type="InterPro" id="IPR050536">
    <property type="entry name" value="DtxR_MntR_Metal-Reg"/>
</dbReference>
<dbReference type="SUPFAM" id="SSF46785">
    <property type="entry name" value="Winged helix' DNA-binding domain"/>
    <property type="match status" value="1"/>
</dbReference>
<comment type="function">
    <text evidence="6">In the presence of manganese, represses expression of mntH and mntS. Up-regulates expression of mntP.</text>
</comment>
<feature type="domain" description="HTH dtxR-type" evidence="7">
    <location>
        <begin position="7"/>
        <end position="68"/>
    </location>
</feature>
<proteinExistence type="inferred from homology"/>
<comment type="caution">
    <text evidence="8">The sequence shown here is derived from an EMBL/GenBank/DDBJ whole genome shotgun (WGS) entry which is preliminary data.</text>
</comment>
<dbReference type="PANTHER" id="PTHR33238">
    <property type="entry name" value="IRON (METAL) DEPENDENT REPRESSOR, DTXR FAMILY"/>
    <property type="match status" value="1"/>
</dbReference>
<evidence type="ECO:0000313" key="8">
    <source>
        <dbReference type="EMBL" id="MBC8432970.1"/>
    </source>
</evidence>
<keyword evidence="5" id="KW-0804">Transcription</keyword>
<dbReference type="SUPFAM" id="SSF47979">
    <property type="entry name" value="Iron-dependent repressor protein, dimerization domain"/>
    <property type="match status" value="1"/>
</dbReference>
<evidence type="ECO:0000256" key="2">
    <source>
        <dbReference type="ARBA" id="ARBA00022386"/>
    </source>
</evidence>
<evidence type="ECO:0000256" key="6">
    <source>
        <dbReference type="ARBA" id="ARBA00025185"/>
    </source>
</evidence>
<protein>
    <recommendedName>
        <fullName evidence="2">Transcriptional regulator MntR</fullName>
    </recommendedName>
</protein>
<evidence type="ECO:0000256" key="1">
    <source>
        <dbReference type="ARBA" id="ARBA00007871"/>
    </source>
</evidence>
<dbReference type="Gene3D" id="1.10.10.10">
    <property type="entry name" value="Winged helix-like DNA-binding domain superfamily/Winged helix DNA-binding domain"/>
    <property type="match status" value="1"/>
</dbReference>
<dbReference type="GO" id="GO:0003700">
    <property type="term" value="F:DNA-binding transcription factor activity"/>
    <property type="evidence" value="ECO:0007669"/>
    <property type="project" value="InterPro"/>
</dbReference>
<dbReference type="InterPro" id="IPR036421">
    <property type="entry name" value="Fe_dep_repressor_sf"/>
</dbReference>
<organism evidence="8 9">
    <name type="scientific">Candidatus Desulfatibia vada</name>
    <dbReference type="NCBI Taxonomy" id="2841696"/>
    <lineage>
        <taxon>Bacteria</taxon>
        <taxon>Pseudomonadati</taxon>
        <taxon>Thermodesulfobacteriota</taxon>
        <taxon>Desulfobacteria</taxon>
        <taxon>Desulfobacterales</taxon>
        <taxon>Desulfobacterales incertae sedis</taxon>
        <taxon>Candidatus Desulfatibia</taxon>
    </lineage>
</organism>
<evidence type="ECO:0000256" key="4">
    <source>
        <dbReference type="ARBA" id="ARBA00023125"/>
    </source>
</evidence>
<reference evidence="8 9" key="1">
    <citation type="submission" date="2020-08" db="EMBL/GenBank/DDBJ databases">
        <title>Bridging the membrane lipid divide: bacteria of the FCB group superphylum have the potential to synthesize archaeal ether lipids.</title>
        <authorList>
            <person name="Villanueva L."/>
            <person name="Von Meijenfeldt F.A.B."/>
            <person name="Westbye A.B."/>
            <person name="Yadav S."/>
            <person name="Hopmans E.C."/>
            <person name="Dutilh B.E."/>
            <person name="Sinninghe Damste J.S."/>
        </authorList>
    </citation>
    <scope>NUCLEOTIDE SEQUENCE [LARGE SCALE GENOMIC DNA]</scope>
    <source>
        <strain evidence="8">NIOZ-UU17</strain>
    </source>
</reference>
<keyword evidence="3" id="KW-0805">Transcription regulation</keyword>
<dbReference type="PANTHER" id="PTHR33238:SF7">
    <property type="entry name" value="IRON-DEPENDENT TRANSCRIPTIONAL REGULATOR"/>
    <property type="match status" value="1"/>
</dbReference>
<evidence type="ECO:0000313" key="9">
    <source>
        <dbReference type="Proteomes" id="UP000605201"/>
    </source>
</evidence>
<dbReference type="EMBL" id="JACNIG010000257">
    <property type="protein sequence ID" value="MBC8432970.1"/>
    <property type="molecule type" value="Genomic_DNA"/>
</dbReference>
<evidence type="ECO:0000256" key="5">
    <source>
        <dbReference type="ARBA" id="ARBA00023163"/>
    </source>
</evidence>
<dbReference type="GO" id="GO:0046983">
    <property type="term" value="F:protein dimerization activity"/>
    <property type="evidence" value="ECO:0007669"/>
    <property type="project" value="InterPro"/>
</dbReference>
<evidence type="ECO:0000256" key="3">
    <source>
        <dbReference type="ARBA" id="ARBA00023015"/>
    </source>
</evidence>
<dbReference type="GO" id="GO:0046914">
    <property type="term" value="F:transition metal ion binding"/>
    <property type="evidence" value="ECO:0007669"/>
    <property type="project" value="InterPro"/>
</dbReference>
<comment type="similarity">
    <text evidence="1">Belongs to the DtxR/MntR family.</text>
</comment>
<accession>A0A8J6P0E3</accession>
<dbReference type="SMART" id="SM00529">
    <property type="entry name" value="HTH_DTXR"/>
    <property type="match status" value="1"/>
</dbReference>
<dbReference type="InterPro" id="IPR036390">
    <property type="entry name" value="WH_DNA-bd_sf"/>
</dbReference>
<sequence length="166" mass="19357">MKKNDELSESLEDYLEIILQLEQSQKVARAKDIAANMEIQRGSVTSALKNLKEKKLINYEPYSFITLTPKGKKLAKEITHRHTVLRDFLLMILQLDEETAEATACRMEHVIDNKSLEKLLLFFDFIYNCPRAGKDWVEAFLDYCSSGKLDREKCERCLDDCHTRHQ</sequence>
<dbReference type="PROSITE" id="PS50944">
    <property type="entry name" value="HTH_DTXR"/>
    <property type="match status" value="1"/>
</dbReference>
<dbReference type="InterPro" id="IPR001367">
    <property type="entry name" value="Fe_dep_repressor"/>
</dbReference>
<gene>
    <name evidence="8" type="ORF">H8D96_13750</name>
</gene>
<dbReference type="InterPro" id="IPR036388">
    <property type="entry name" value="WH-like_DNA-bd_sf"/>
</dbReference>
<dbReference type="Pfam" id="PF02742">
    <property type="entry name" value="Fe_dep_repr_C"/>
    <property type="match status" value="1"/>
</dbReference>
<dbReference type="InterPro" id="IPR022687">
    <property type="entry name" value="HTH_DTXR"/>
</dbReference>
<dbReference type="Pfam" id="PF01325">
    <property type="entry name" value="Fe_dep_repress"/>
    <property type="match status" value="1"/>
</dbReference>